<sequence length="64" mass="7715">MDQCPTCREWWVQCPCCDLSFCPKCGMEEDDAEEDEEEPESDEERKERIEFVRKKFAEYIEKKG</sequence>
<evidence type="ECO:0000313" key="1">
    <source>
        <dbReference type="EMBL" id="TFF43628.1"/>
    </source>
</evidence>
<dbReference type="EMBL" id="SCLP01000022">
    <property type="protein sequence ID" value="TFF43628.1"/>
    <property type="molecule type" value="Genomic_DNA"/>
</dbReference>
<reference evidence="1 2" key="1">
    <citation type="submission" date="2019-01" db="EMBL/GenBank/DDBJ databases">
        <title>Draft genome sequence of Bacillus sp. DPC6431.</title>
        <authorList>
            <person name="Arbulu S."/>
            <person name="Murphy K."/>
            <person name="O'Sullivan O."/>
            <person name="Rea M.C."/>
            <person name="Hill C."/>
            <person name="Ross R.P."/>
        </authorList>
    </citation>
    <scope>NUCLEOTIDE SEQUENCE [LARGE SCALE GENOMIC DNA]</scope>
    <source>
        <strain evidence="1 2">DPC6431</strain>
    </source>
</reference>
<comment type="caution">
    <text evidence="1">The sequence shown here is derived from an EMBL/GenBank/DDBJ whole genome shotgun (WGS) entry which is preliminary data.</text>
</comment>
<gene>
    <name evidence="1" type="ORF">EQ803_27670</name>
</gene>
<accession>A0A4Y8SXH2</accession>
<name>A0A4Y8SXH2_BACTU</name>
<organism evidence="1 2">
    <name type="scientific">Bacillus thuringiensis</name>
    <dbReference type="NCBI Taxonomy" id="1428"/>
    <lineage>
        <taxon>Bacteria</taxon>
        <taxon>Bacillati</taxon>
        <taxon>Bacillota</taxon>
        <taxon>Bacilli</taxon>
        <taxon>Bacillales</taxon>
        <taxon>Bacillaceae</taxon>
        <taxon>Bacillus</taxon>
        <taxon>Bacillus cereus group</taxon>
    </lineage>
</organism>
<dbReference type="RefSeq" id="WP_134656497.1">
    <property type="nucleotide sequence ID" value="NZ_SCLP01000022.1"/>
</dbReference>
<evidence type="ECO:0000313" key="2">
    <source>
        <dbReference type="Proteomes" id="UP000297630"/>
    </source>
</evidence>
<proteinExistence type="predicted"/>
<dbReference type="Proteomes" id="UP000297630">
    <property type="component" value="Unassembled WGS sequence"/>
</dbReference>
<dbReference type="AlphaFoldDB" id="A0A4Y8SXH2"/>
<protein>
    <submittedName>
        <fullName evidence="1">Uncharacterized protein</fullName>
    </submittedName>
</protein>